<feature type="transmembrane region" description="Helical" evidence="1">
    <location>
        <begin position="12"/>
        <end position="34"/>
    </location>
</feature>
<feature type="non-terminal residue" evidence="2">
    <location>
        <position position="131"/>
    </location>
</feature>
<reference evidence="2" key="1">
    <citation type="submission" date="2018-05" db="EMBL/GenBank/DDBJ databases">
        <authorList>
            <person name="Lanie J.A."/>
            <person name="Ng W.-L."/>
            <person name="Kazmierczak K.M."/>
            <person name="Andrzejewski T.M."/>
            <person name="Davidsen T.M."/>
            <person name="Wayne K.J."/>
            <person name="Tettelin H."/>
            <person name="Glass J.I."/>
            <person name="Rusch D."/>
            <person name="Podicherti R."/>
            <person name="Tsui H.-C.T."/>
            <person name="Winkler M.E."/>
        </authorList>
    </citation>
    <scope>NUCLEOTIDE SEQUENCE</scope>
</reference>
<keyword evidence="1" id="KW-0472">Membrane</keyword>
<proteinExistence type="predicted"/>
<sequence>MKALSKFFRQRLYLIASFIVLLTAYYFIFVGPFFPNRNGGLGHDYEMWFPRMLAGVYYFITNGVSVIPWFTPSCCGGTVFFANPQYLFFSIPQLLNFYFDPILSIKITMMLFAALGFLGTYLLMRRTFALK</sequence>
<name>A0A382HKY0_9ZZZZ</name>
<keyword evidence="1" id="KW-0812">Transmembrane</keyword>
<feature type="transmembrane region" description="Helical" evidence="1">
    <location>
        <begin position="105"/>
        <end position="124"/>
    </location>
</feature>
<evidence type="ECO:0000256" key="1">
    <source>
        <dbReference type="SAM" id="Phobius"/>
    </source>
</evidence>
<keyword evidence="1" id="KW-1133">Transmembrane helix</keyword>
<evidence type="ECO:0000313" key="2">
    <source>
        <dbReference type="EMBL" id="SVB87725.1"/>
    </source>
</evidence>
<protein>
    <recommendedName>
        <fullName evidence="3">DUF2029 domain-containing protein</fullName>
    </recommendedName>
</protein>
<organism evidence="2">
    <name type="scientific">marine metagenome</name>
    <dbReference type="NCBI Taxonomy" id="408172"/>
    <lineage>
        <taxon>unclassified sequences</taxon>
        <taxon>metagenomes</taxon>
        <taxon>ecological metagenomes</taxon>
    </lineage>
</organism>
<gene>
    <name evidence="2" type="ORF">METZ01_LOCUS240579</name>
</gene>
<feature type="transmembrane region" description="Helical" evidence="1">
    <location>
        <begin position="54"/>
        <end position="71"/>
    </location>
</feature>
<dbReference type="AlphaFoldDB" id="A0A382HKY0"/>
<dbReference type="EMBL" id="UINC01061788">
    <property type="protein sequence ID" value="SVB87725.1"/>
    <property type="molecule type" value="Genomic_DNA"/>
</dbReference>
<evidence type="ECO:0008006" key="3">
    <source>
        <dbReference type="Google" id="ProtNLM"/>
    </source>
</evidence>
<feature type="transmembrane region" description="Helical" evidence="1">
    <location>
        <begin position="78"/>
        <end position="99"/>
    </location>
</feature>
<accession>A0A382HKY0</accession>